<dbReference type="SUPFAM" id="SSF54593">
    <property type="entry name" value="Glyoxalase/Bleomycin resistance protein/Dihydroxybiphenyl dioxygenase"/>
    <property type="match status" value="1"/>
</dbReference>
<dbReference type="OrthoDB" id="9806473at2"/>
<dbReference type="InterPro" id="IPR028973">
    <property type="entry name" value="PhnB-like"/>
</dbReference>
<evidence type="ECO:0000259" key="1">
    <source>
        <dbReference type="Pfam" id="PF06983"/>
    </source>
</evidence>
<dbReference type="RefSeq" id="WP_085028546.1">
    <property type="nucleotide sequence ID" value="NZ_CP020772.1"/>
</dbReference>
<dbReference type="KEGG" id="hmn:HM131_04965"/>
<evidence type="ECO:0000313" key="3">
    <source>
        <dbReference type="Proteomes" id="UP000192527"/>
    </source>
</evidence>
<dbReference type="Proteomes" id="UP000192527">
    <property type="component" value="Chromosome"/>
</dbReference>
<feature type="domain" description="PhnB-like" evidence="1">
    <location>
        <begin position="5"/>
        <end position="125"/>
    </location>
</feature>
<dbReference type="AlphaFoldDB" id="A0A1W5ZSI4"/>
<dbReference type="InterPro" id="IPR029068">
    <property type="entry name" value="Glyas_Bleomycin-R_OHBP_Dase"/>
</dbReference>
<protein>
    <recommendedName>
        <fullName evidence="1">PhnB-like domain-containing protein</fullName>
    </recommendedName>
</protein>
<name>A0A1W5ZSI4_9BACI</name>
<accession>A0A1W5ZSI4</accession>
<organism evidence="2 3">
    <name type="scientific">Halobacillus mangrovi</name>
    <dbReference type="NCBI Taxonomy" id="402384"/>
    <lineage>
        <taxon>Bacteria</taxon>
        <taxon>Bacillati</taxon>
        <taxon>Bacillota</taxon>
        <taxon>Bacilli</taxon>
        <taxon>Bacillales</taxon>
        <taxon>Bacillaceae</taxon>
        <taxon>Halobacillus</taxon>
    </lineage>
</organism>
<dbReference type="PANTHER" id="PTHR33990:SF2">
    <property type="entry name" value="PHNB-LIKE DOMAIN-CONTAINING PROTEIN"/>
    <property type="match status" value="1"/>
</dbReference>
<proteinExistence type="predicted"/>
<evidence type="ECO:0000313" key="2">
    <source>
        <dbReference type="EMBL" id="ARI76225.1"/>
    </source>
</evidence>
<dbReference type="PIRSF" id="PIRSF021700">
    <property type="entry name" value="3_dmu_93_MTrfase"/>
    <property type="match status" value="1"/>
</dbReference>
<dbReference type="CDD" id="cd06588">
    <property type="entry name" value="PhnB_like"/>
    <property type="match status" value="1"/>
</dbReference>
<gene>
    <name evidence="2" type="ORF">HM131_04965</name>
</gene>
<sequence length="168" mass="19232">MGSIQKITPNFWFDTQAEEAVQFYTSIFEDSEILKVTHYKNAGQEVHGMEEGSVMTIEFKLEGQKFVALNGGPHFTFNEAISFIVTCANQEEVDYFWGRLSESGDESAQQCGWLKDKFGVSWQIVPEQLDELLSHDDPAVAENVMNEMLQMKKIDLDVLEQVKDRMNH</sequence>
<dbReference type="EMBL" id="CP020772">
    <property type="protein sequence ID" value="ARI76225.1"/>
    <property type="molecule type" value="Genomic_DNA"/>
</dbReference>
<reference evidence="2 3" key="1">
    <citation type="submission" date="2017-04" db="EMBL/GenBank/DDBJ databases">
        <title>The whole genome sequencing and assembly of Halobacillus mangrovi strain.</title>
        <authorList>
            <person name="Lee S.-J."/>
            <person name="Park M.-K."/>
            <person name="Kim J.-Y."/>
            <person name="Lee Y.-J."/>
            <person name="Yi H."/>
            <person name="Bahn Y.-S."/>
            <person name="Kim J.F."/>
            <person name="Lee D.-W."/>
        </authorList>
    </citation>
    <scope>NUCLEOTIDE SEQUENCE [LARGE SCALE GENOMIC DNA]</scope>
    <source>
        <strain evidence="2 3">KTB 131</strain>
    </source>
</reference>
<dbReference type="InterPro" id="IPR009725">
    <property type="entry name" value="3_dmu_93_MTrfase"/>
</dbReference>
<dbReference type="Gene3D" id="3.10.180.10">
    <property type="entry name" value="2,3-Dihydroxybiphenyl 1,2-Dioxygenase, domain 1"/>
    <property type="match status" value="1"/>
</dbReference>
<keyword evidence="3" id="KW-1185">Reference proteome</keyword>
<dbReference type="Pfam" id="PF06983">
    <property type="entry name" value="3-dmu-9_3-mt"/>
    <property type="match status" value="1"/>
</dbReference>
<dbReference type="STRING" id="402384.HM131_04965"/>
<dbReference type="PANTHER" id="PTHR33990">
    <property type="entry name" value="PROTEIN YJDN-RELATED"/>
    <property type="match status" value="1"/>
</dbReference>